<evidence type="ECO:0000259" key="1">
    <source>
        <dbReference type="Pfam" id="PF24964"/>
    </source>
</evidence>
<dbReference type="OrthoDB" id="10017160at2759"/>
<dbReference type="Pfam" id="PF24964">
    <property type="entry name" value="DUF7769"/>
    <property type="match status" value="1"/>
</dbReference>
<dbReference type="RefSeq" id="XP_009831082.1">
    <property type="nucleotide sequence ID" value="XM_009832780.1"/>
</dbReference>
<dbReference type="InterPro" id="IPR056671">
    <property type="entry name" value="DUF7769"/>
</dbReference>
<dbReference type="GO" id="GO:0003676">
    <property type="term" value="F:nucleic acid binding"/>
    <property type="evidence" value="ECO:0007669"/>
    <property type="project" value="InterPro"/>
</dbReference>
<accession>W4GIV0</accession>
<evidence type="ECO:0000313" key="2">
    <source>
        <dbReference type="EMBL" id="ETV79241.1"/>
    </source>
</evidence>
<protein>
    <recommendedName>
        <fullName evidence="1">DUF7769 domain-containing protein</fullName>
    </recommendedName>
</protein>
<proteinExistence type="predicted"/>
<dbReference type="Gene3D" id="3.30.420.10">
    <property type="entry name" value="Ribonuclease H-like superfamily/Ribonuclease H"/>
    <property type="match status" value="1"/>
</dbReference>
<feature type="domain" description="DUF7769" evidence="1">
    <location>
        <begin position="4"/>
        <end position="58"/>
    </location>
</feature>
<reference evidence="2" key="1">
    <citation type="submission" date="2013-12" db="EMBL/GenBank/DDBJ databases">
        <title>The Genome Sequence of Aphanomyces astaci APO3.</title>
        <authorList>
            <consortium name="The Broad Institute Genomics Platform"/>
            <person name="Russ C."/>
            <person name="Tyler B."/>
            <person name="van West P."/>
            <person name="Dieguez-Uribeondo J."/>
            <person name="Young S.K."/>
            <person name="Zeng Q."/>
            <person name="Gargeya S."/>
            <person name="Fitzgerald M."/>
            <person name="Abouelleil A."/>
            <person name="Alvarado L."/>
            <person name="Chapman S.B."/>
            <person name="Gainer-Dewar J."/>
            <person name="Goldberg J."/>
            <person name="Griggs A."/>
            <person name="Gujja S."/>
            <person name="Hansen M."/>
            <person name="Howarth C."/>
            <person name="Imamovic A."/>
            <person name="Ireland A."/>
            <person name="Larimer J."/>
            <person name="McCowan C."/>
            <person name="Murphy C."/>
            <person name="Pearson M."/>
            <person name="Poon T.W."/>
            <person name="Priest M."/>
            <person name="Roberts A."/>
            <person name="Saif S."/>
            <person name="Shea T."/>
            <person name="Sykes S."/>
            <person name="Wortman J."/>
            <person name="Nusbaum C."/>
            <person name="Birren B."/>
        </authorList>
    </citation>
    <scope>NUCLEOTIDE SEQUENCE [LARGE SCALE GENOMIC DNA]</scope>
    <source>
        <strain evidence="2">APO3</strain>
    </source>
</reference>
<organism evidence="2">
    <name type="scientific">Aphanomyces astaci</name>
    <name type="common">Crayfish plague agent</name>
    <dbReference type="NCBI Taxonomy" id="112090"/>
    <lineage>
        <taxon>Eukaryota</taxon>
        <taxon>Sar</taxon>
        <taxon>Stramenopiles</taxon>
        <taxon>Oomycota</taxon>
        <taxon>Saprolegniomycetes</taxon>
        <taxon>Saprolegniales</taxon>
        <taxon>Verrucalvaceae</taxon>
        <taxon>Aphanomyces</taxon>
    </lineage>
</organism>
<dbReference type="AlphaFoldDB" id="W4GIV0"/>
<gene>
    <name evidence="2" type="ORF">H257_07306</name>
</gene>
<dbReference type="EMBL" id="KI913128">
    <property type="protein sequence ID" value="ETV79241.1"/>
    <property type="molecule type" value="Genomic_DNA"/>
</dbReference>
<dbReference type="GeneID" id="20809302"/>
<dbReference type="PANTHER" id="PTHR47169">
    <property type="entry name" value="OS01G0541250 PROTEIN"/>
    <property type="match status" value="1"/>
</dbReference>
<dbReference type="PANTHER" id="PTHR47169:SF2">
    <property type="entry name" value="OS01G0541250 PROTEIN"/>
    <property type="match status" value="1"/>
</dbReference>
<dbReference type="VEuPathDB" id="FungiDB:H257_07306"/>
<dbReference type="InterPro" id="IPR036397">
    <property type="entry name" value="RNaseH_sf"/>
</dbReference>
<sequence length="300" mass="33838">MNDLTSDQRRAVVDHLLLRIVKGPCKLQRGAIQDVARMFGRNRQTIADIWKRANVSLGNGDLPARELVCEDVSSKKKVELGPKLTDVNKTAGVKWAMDFVHPTELRFHDMYDYVHVDEKWFNATRVKSRFYLLPGETPPHRTTQSKRFITKELWDGKIGTWHFTEIVPAAKSSRNRPAAIKAKWPTESSRSVVIQQDNARPHVSPWDAAVVSACTSDGWSMSLKCQAPNSPDLNVLDLGFFRAIQSLQQTHHSNTYQEIVDATNKTMSTRGRWNATSLPCSAVSARSSWLPATTPTRSRT</sequence>
<name>W4GIV0_APHAT</name>